<feature type="transmembrane region" description="Helical" evidence="9">
    <location>
        <begin position="60"/>
        <end position="76"/>
    </location>
</feature>
<dbReference type="GO" id="GO:0015740">
    <property type="term" value="P:C4-dicarboxylate transport"/>
    <property type="evidence" value="ECO:0007669"/>
    <property type="project" value="TreeGrafter"/>
</dbReference>
<evidence type="ECO:0000256" key="8">
    <source>
        <dbReference type="ARBA" id="ARBA00038436"/>
    </source>
</evidence>
<keyword evidence="6 9" id="KW-1133">Transmembrane helix</keyword>
<comment type="similarity">
    <text evidence="8 9">Belongs to the TRAP transporter small permease family.</text>
</comment>
<evidence type="ECO:0000256" key="3">
    <source>
        <dbReference type="ARBA" id="ARBA00022475"/>
    </source>
</evidence>
<dbReference type="GO" id="GO:0005886">
    <property type="term" value="C:plasma membrane"/>
    <property type="evidence" value="ECO:0007669"/>
    <property type="project" value="UniProtKB-SubCell"/>
</dbReference>
<dbReference type="RefSeq" id="WP_165404498.1">
    <property type="nucleotide sequence ID" value="NZ_SGXC01000001.1"/>
</dbReference>
<dbReference type="Pfam" id="PF04290">
    <property type="entry name" value="DctQ"/>
    <property type="match status" value="1"/>
</dbReference>
<evidence type="ECO:0000256" key="7">
    <source>
        <dbReference type="ARBA" id="ARBA00023136"/>
    </source>
</evidence>
<comment type="subcellular location">
    <subcellularLocation>
        <location evidence="1 9">Cell inner membrane</location>
        <topology evidence="1 9">Multi-pass membrane protein</topology>
    </subcellularLocation>
</comment>
<evidence type="ECO:0000313" key="12">
    <source>
        <dbReference type="Proteomes" id="UP000292445"/>
    </source>
</evidence>
<keyword evidence="2 9" id="KW-0813">Transport</keyword>
<feature type="transmembrane region" description="Helical" evidence="9">
    <location>
        <begin position="26"/>
        <end position="48"/>
    </location>
</feature>
<dbReference type="EMBL" id="SGXC01000001">
    <property type="protein sequence ID" value="RZS85628.1"/>
    <property type="molecule type" value="Genomic_DNA"/>
</dbReference>
<evidence type="ECO:0000256" key="5">
    <source>
        <dbReference type="ARBA" id="ARBA00022692"/>
    </source>
</evidence>
<keyword evidence="12" id="KW-1185">Reference proteome</keyword>
<dbReference type="AlphaFoldDB" id="A0A4Q7NL10"/>
<proteinExistence type="inferred from homology"/>
<evidence type="ECO:0000256" key="2">
    <source>
        <dbReference type="ARBA" id="ARBA00022448"/>
    </source>
</evidence>
<dbReference type="Proteomes" id="UP000292445">
    <property type="component" value="Unassembled WGS sequence"/>
</dbReference>
<keyword evidence="7 9" id="KW-0472">Membrane</keyword>
<evidence type="ECO:0000256" key="6">
    <source>
        <dbReference type="ARBA" id="ARBA00022989"/>
    </source>
</evidence>
<dbReference type="InterPro" id="IPR055348">
    <property type="entry name" value="DctQ"/>
</dbReference>
<evidence type="ECO:0000259" key="10">
    <source>
        <dbReference type="Pfam" id="PF04290"/>
    </source>
</evidence>
<accession>A0A4Q7NL10</accession>
<keyword evidence="5 9" id="KW-0812">Transmembrane</keyword>
<dbReference type="InterPro" id="IPR007387">
    <property type="entry name" value="TRAP_DctQ"/>
</dbReference>
<reference evidence="11 12" key="1">
    <citation type="submission" date="2019-02" db="EMBL/GenBank/DDBJ databases">
        <title>Genomic Encyclopedia of Type Strains, Phase IV (KMG-IV): sequencing the most valuable type-strain genomes for metagenomic binning, comparative biology and taxonomic classification.</title>
        <authorList>
            <person name="Goeker M."/>
        </authorList>
    </citation>
    <scope>NUCLEOTIDE SEQUENCE [LARGE SCALE GENOMIC DNA]</scope>
    <source>
        <strain evidence="11 12">K24</strain>
    </source>
</reference>
<evidence type="ECO:0000313" key="11">
    <source>
        <dbReference type="EMBL" id="RZS85628.1"/>
    </source>
</evidence>
<organism evidence="11 12">
    <name type="scientific">Pigmentiphaga kullae</name>
    <dbReference type="NCBI Taxonomy" id="151784"/>
    <lineage>
        <taxon>Bacteria</taxon>
        <taxon>Pseudomonadati</taxon>
        <taxon>Pseudomonadota</taxon>
        <taxon>Betaproteobacteria</taxon>
        <taxon>Burkholderiales</taxon>
        <taxon>Alcaligenaceae</taxon>
        <taxon>Pigmentiphaga</taxon>
    </lineage>
</organism>
<evidence type="ECO:0000256" key="4">
    <source>
        <dbReference type="ARBA" id="ARBA00022519"/>
    </source>
</evidence>
<gene>
    <name evidence="11" type="ORF">EV675_1658</name>
</gene>
<sequence length="183" mass="19454">MSSTQPGGARRILRGLERAATSLERALASALLAAVAINVANVVARYVFGRSITGADELQVYLMAALAFFGSAVAAVRGQHLRMDVLNRYFPVELRRFLSTLEALAAVALCGFVCFISSEYAWRIHQIGSVSENGHIPMWIPHSLVAVAFAAMVIVGLCDVALRAAGGGLRQPDPVDAAEEALS</sequence>
<comment type="function">
    <text evidence="9">Part of the tripartite ATP-independent periplasmic (TRAP) transport system.</text>
</comment>
<feature type="transmembrane region" description="Helical" evidence="9">
    <location>
        <begin position="97"/>
        <end position="118"/>
    </location>
</feature>
<dbReference type="PANTHER" id="PTHR35011">
    <property type="entry name" value="2,3-DIKETO-L-GULONATE TRAP TRANSPORTER SMALL PERMEASE PROTEIN YIAM"/>
    <property type="match status" value="1"/>
</dbReference>
<protein>
    <recommendedName>
        <fullName evidence="9">TRAP transporter small permease protein</fullName>
    </recommendedName>
</protein>
<keyword evidence="3" id="KW-1003">Cell membrane</keyword>
<feature type="transmembrane region" description="Helical" evidence="9">
    <location>
        <begin position="138"/>
        <end position="162"/>
    </location>
</feature>
<evidence type="ECO:0000256" key="9">
    <source>
        <dbReference type="RuleBase" id="RU369079"/>
    </source>
</evidence>
<keyword evidence="4 9" id="KW-0997">Cell inner membrane</keyword>
<dbReference type="PANTHER" id="PTHR35011:SF10">
    <property type="entry name" value="TRAP TRANSPORTER SMALL PERMEASE PROTEIN"/>
    <property type="match status" value="1"/>
</dbReference>
<feature type="domain" description="Tripartite ATP-independent periplasmic transporters DctQ component" evidence="10">
    <location>
        <begin position="35"/>
        <end position="163"/>
    </location>
</feature>
<evidence type="ECO:0000256" key="1">
    <source>
        <dbReference type="ARBA" id="ARBA00004429"/>
    </source>
</evidence>
<comment type="subunit">
    <text evidence="9">The complex comprises the extracytoplasmic solute receptor protein and the two transmembrane proteins.</text>
</comment>
<comment type="caution">
    <text evidence="11">The sequence shown here is derived from an EMBL/GenBank/DDBJ whole genome shotgun (WGS) entry which is preliminary data.</text>
</comment>
<name>A0A4Q7NL10_9BURK</name>
<dbReference type="GO" id="GO:0022857">
    <property type="term" value="F:transmembrane transporter activity"/>
    <property type="evidence" value="ECO:0007669"/>
    <property type="project" value="UniProtKB-UniRule"/>
</dbReference>